<keyword evidence="2" id="KW-0732">Signal</keyword>
<reference evidence="3" key="1">
    <citation type="submission" date="2014-12" db="EMBL/GenBank/DDBJ databases">
        <title>Genome Sequence of Valsa Canker Pathogens Uncovers a Specific Adaption of Colonization on Woody Bark.</title>
        <authorList>
            <person name="Yin Z."/>
            <person name="Liu H."/>
            <person name="Gao X."/>
            <person name="Li Z."/>
            <person name="Song N."/>
            <person name="Ke X."/>
            <person name="Dai Q."/>
            <person name="Wu Y."/>
            <person name="Sun Y."/>
            <person name="Xu J.-R."/>
            <person name="Kang Z.K."/>
            <person name="Wang L."/>
            <person name="Huang L."/>
        </authorList>
    </citation>
    <scope>NUCLEOTIDE SEQUENCE [LARGE SCALE GENOMIC DNA]</scope>
    <source>
        <strain evidence="3">03-8</strain>
    </source>
</reference>
<dbReference type="OrthoDB" id="5148646at2759"/>
<dbReference type="EMBL" id="CM003101">
    <property type="protein sequence ID" value="KUI68937.1"/>
    <property type="molecule type" value="Genomic_DNA"/>
</dbReference>
<evidence type="ECO:0000256" key="2">
    <source>
        <dbReference type="SAM" id="SignalP"/>
    </source>
</evidence>
<protein>
    <submittedName>
        <fullName evidence="3">Uncharacterized protein</fullName>
    </submittedName>
</protein>
<name>A0A194VY58_CYTMA</name>
<evidence type="ECO:0000313" key="3">
    <source>
        <dbReference type="EMBL" id="KUI68937.1"/>
    </source>
</evidence>
<feature type="signal peptide" evidence="2">
    <location>
        <begin position="1"/>
        <end position="22"/>
    </location>
</feature>
<feature type="region of interest" description="Disordered" evidence="1">
    <location>
        <begin position="1458"/>
        <end position="1477"/>
    </location>
</feature>
<evidence type="ECO:0000313" key="4">
    <source>
        <dbReference type="Proteomes" id="UP000078559"/>
    </source>
</evidence>
<feature type="region of interest" description="Disordered" evidence="1">
    <location>
        <begin position="522"/>
        <end position="541"/>
    </location>
</feature>
<keyword evidence="4" id="KW-1185">Reference proteome</keyword>
<accession>A0A194VY58</accession>
<dbReference type="Proteomes" id="UP000078559">
    <property type="component" value="Chromosome 4"/>
</dbReference>
<evidence type="ECO:0000256" key="1">
    <source>
        <dbReference type="SAM" id="MobiDB-lite"/>
    </source>
</evidence>
<sequence>MSCAAPPPLLATFMLLKTASFALHLPANELRGAALFWQYSISLGVKLRSMNVSFSMLKLSMSSISTPTLEFLVCSWDANWETVSYRVLLFSADTVFLDRAMKLLGIEEYGAELLVGVRSICLGDEEGVVDHAIVEEAVSLLLPGLNLRAVGAVGSLIESSEEVLGVDTNGLCALLTETEGRDRESLDSICLDAAAWVYDVVELLHDLVDIVGVAVARHQTCVEHLQTAVHHPSTSSTLGVTGKVLLENTENSIALLATQVFELLADDRGLVLVVGLGRSTVERCHVEVINGKTPCGQGSTEGSNARILFPEVVTEATKYLLLLSLGLLLDMLSTVGSVRLLIEVLALRLHGFNLFSEILELVRGPLLDLPLAKLDLAPPVLDVKQRRRVLAGVFTSSSQHTLARCWHGTANLVRSRGGQGQNTVDWNTHVQSKPGGHDDLNTTSLRLHEAVSGCCRRARHLLRGAAVGELVDGIASGLHVGELVRTFLSEVVESTNEADTSLALHDCLVTNVNRLHSRRTSTDRGLDWTGRGNQQHVDPRSHGVDERLLQDIVLKRLVEETVPMHTTESRSSSHTRADTITDFRDMHVLVELVWVRDTGGNERLCCRNQDEECNRVDLRNNIIGNTVSLGIPAGGDLTGDETIEPQSLRDPETRTLLHANSVLVTVWDLEYLNLIAVLAFELLSCFLRRLEGVKILFDDDLLKQLLLVGVISIEQLGFDKSDTGVFNDLLLVLALDVLIINGIAGLGVHPTRVGFALDGAIVVLDETHNPGHFDAALQRELAVSLHLPSSARVTPRSNFGKASNNNNLLEIHHALEVLVQRSKVLLPIRKVREVKLDVGAWLNHLLLVERLGVSTINNGVLQSGLLGDSSANITGLHDVFAKLSHDIVQVGDELQTTVQVCHDGFHLAEINDLRGHESKQVEGHFLLREGANTKLLNTFSHNVVGRHETSATSPTNDSATDGEVVAPVLRVPPVKQRLKSKLGLRVETIAAESAVVRRKGKHDLCRTGLETACRLLCLDTAQHADEVGQHDAVSQFGLGVDAINLAAILRDGSEGDDKAVLGVVNVVDEGLDILLASLVEGHNHQLRATGAVASVHSLVVLGDLPRETTRGDDDVGSTADKTLQNFRANRSSASASHECVLPSVADTVSGSVLQAVEVDVAQLLAVLPSIHRLLLQVEERNRLGLTLGFDHLLSKQARFGILLENVAFIHVQRTDHFTVQSLELQLRTLGHLVLRLNHLVEAAQIALNLGTVAVLGDLATISHLLNVMLQLAAALARNFLITEITTSIDGSVGSRWEVNILKDRVNGESIAAVVEQLRCQLLSKFVCLSTFCWAVVNVVLHELQEGWVGLVHKADTLADDFSIDNLEPAEDDVEVHGSRLERTERWLNAGRVEIAMLRSPQIQLGLQNFGRLLLVDEGLVTSTQIKLQVPREQFKLLLEKCPLVFGEGVNGLRVHHHAAATGGGTGSRSCRKTDAGS</sequence>
<gene>
    <name evidence="3" type="ORF">VM1G_11569</name>
</gene>
<proteinExistence type="predicted"/>
<feature type="chain" id="PRO_5008266915" evidence="2">
    <location>
        <begin position="23"/>
        <end position="1477"/>
    </location>
</feature>
<organism evidence="3 4">
    <name type="scientific">Cytospora mali</name>
    <name type="common">Apple Valsa canker fungus</name>
    <name type="synonym">Valsa mali</name>
    <dbReference type="NCBI Taxonomy" id="578113"/>
    <lineage>
        <taxon>Eukaryota</taxon>
        <taxon>Fungi</taxon>
        <taxon>Dikarya</taxon>
        <taxon>Ascomycota</taxon>
        <taxon>Pezizomycotina</taxon>
        <taxon>Sordariomycetes</taxon>
        <taxon>Sordariomycetidae</taxon>
        <taxon>Diaporthales</taxon>
        <taxon>Cytosporaceae</taxon>
        <taxon>Cytospora</taxon>
    </lineage>
</organism>